<feature type="chain" id="PRO_5031061587" evidence="2">
    <location>
        <begin position="22"/>
        <end position="253"/>
    </location>
</feature>
<name>A0A7X4H939_9BURK</name>
<evidence type="ECO:0000313" key="4">
    <source>
        <dbReference type="EMBL" id="MYN06951.1"/>
    </source>
</evidence>
<reference evidence="4 5" key="1">
    <citation type="submission" date="2019-12" db="EMBL/GenBank/DDBJ databases">
        <title>Novel species isolated from a subtropical stream in China.</title>
        <authorList>
            <person name="Lu H."/>
        </authorList>
    </citation>
    <scope>NUCLEOTIDE SEQUENCE [LARGE SCALE GENOMIC DNA]</scope>
    <source>
        <strain evidence="4 5">FT127W</strain>
    </source>
</reference>
<evidence type="ECO:0000313" key="5">
    <source>
        <dbReference type="Proteomes" id="UP000450676"/>
    </source>
</evidence>
<dbReference type="Gene3D" id="3.40.190.10">
    <property type="entry name" value="Periplasmic binding protein-like II"/>
    <property type="match status" value="2"/>
</dbReference>
<evidence type="ECO:0000259" key="3">
    <source>
        <dbReference type="SMART" id="SM00062"/>
    </source>
</evidence>
<organism evidence="4 5">
    <name type="scientific">Pseudoduganella aquatica</name>
    <dbReference type="NCBI Taxonomy" id="2660641"/>
    <lineage>
        <taxon>Bacteria</taxon>
        <taxon>Pseudomonadati</taxon>
        <taxon>Pseudomonadota</taxon>
        <taxon>Betaproteobacteria</taxon>
        <taxon>Burkholderiales</taxon>
        <taxon>Oxalobacteraceae</taxon>
        <taxon>Telluria group</taxon>
        <taxon>Pseudoduganella</taxon>
    </lineage>
</organism>
<comment type="caution">
    <text evidence="4">The sequence shown here is derived from an EMBL/GenBank/DDBJ whole genome shotgun (WGS) entry which is preliminary data.</text>
</comment>
<dbReference type="EMBL" id="WWCU01000005">
    <property type="protein sequence ID" value="MYN06951.1"/>
    <property type="molecule type" value="Genomic_DNA"/>
</dbReference>
<dbReference type="SMART" id="SM00062">
    <property type="entry name" value="PBPb"/>
    <property type="match status" value="1"/>
</dbReference>
<evidence type="ECO:0000256" key="2">
    <source>
        <dbReference type="SAM" id="SignalP"/>
    </source>
</evidence>
<sequence length="253" mass="27975">MSGRTLLLTAALWSLAATGNACNLKTAPEPWPPYIFIDERGGLSGLDYELAQAIMKEAGCTLQVEMALPSLRRQMEFRQGRLDLTLGASDTPERRSFARFSLPYRNETVGLYTSPANAARFRSLDNFDAILQQHVMLLTPRGGWYGENYARAQRELDAAGTRSPFGSYEQGMRMFKAGRAEVIMGDAAALRHEAQRQGVRLAALPWVPFRAPAHLMLNAISTSQADLNRINAAITRLEQNGTLAAIRARYGLN</sequence>
<dbReference type="PANTHER" id="PTHR35936">
    <property type="entry name" value="MEMBRANE-BOUND LYTIC MUREIN TRANSGLYCOSYLASE F"/>
    <property type="match status" value="1"/>
</dbReference>
<keyword evidence="5" id="KW-1185">Reference proteome</keyword>
<protein>
    <submittedName>
        <fullName evidence="4">Transporter substrate-binding domain-containing protein</fullName>
    </submittedName>
</protein>
<dbReference type="Proteomes" id="UP000450676">
    <property type="component" value="Unassembled WGS sequence"/>
</dbReference>
<dbReference type="SUPFAM" id="SSF53850">
    <property type="entry name" value="Periplasmic binding protein-like II"/>
    <property type="match status" value="1"/>
</dbReference>
<feature type="signal peptide" evidence="2">
    <location>
        <begin position="1"/>
        <end position="21"/>
    </location>
</feature>
<accession>A0A7X4H939</accession>
<feature type="domain" description="Solute-binding protein family 3/N-terminal" evidence="3">
    <location>
        <begin position="23"/>
        <end position="253"/>
    </location>
</feature>
<dbReference type="InterPro" id="IPR001638">
    <property type="entry name" value="Solute-binding_3/MltF_N"/>
</dbReference>
<dbReference type="RefSeq" id="WP_161071345.1">
    <property type="nucleotide sequence ID" value="NZ_CP086370.1"/>
</dbReference>
<keyword evidence="1 2" id="KW-0732">Signal</keyword>
<dbReference type="Pfam" id="PF00497">
    <property type="entry name" value="SBP_bac_3"/>
    <property type="match status" value="1"/>
</dbReference>
<gene>
    <name evidence="4" type="ORF">GTP77_06320</name>
</gene>
<dbReference type="PANTHER" id="PTHR35936:SF35">
    <property type="entry name" value="L-CYSTINE-BINDING PROTEIN TCYJ"/>
    <property type="match status" value="1"/>
</dbReference>
<dbReference type="AlphaFoldDB" id="A0A7X4H939"/>
<evidence type="ECO:0000256" key="1">
    <source>
        <dbReference type="ARBA" id="ARBA00022729"/>
    </source>
</evidence>
<proteinExistence type="predicted"/>